<dbReference type="GO" id="GO:1990904">
    <property type="term" value="C:ribonucleoprotein complex"/>
    <property type="evidence" value="ECO:0007669"/>
    <property type="project" value="UniProtKB-KW"/>
</dbReference>
<reference evidence="1" key="1">
    <citation type="submission" date="2023-04" db="EMBL/GenBank/DDBJ databases">
        <title>Ambrosiozyma monospora NBRC 1965.</title>
        <authorList>
            <person name="Ichikawa N."/>
            <person name="Sato H."/>
            <person name="Tonouchi N."/>
        </authorList>
    </citation>
    <scope>NUCLEOTIDE SEQUENCE</scope>
    <source>
        <strain evidence="1">NBRC 1965</strain>
    </source>
</reference>
<dbReference type="Proteomes" id="UP001165063">
    <property type="component" value="Unassembled WGS sequence"/>
</dbReference>
<dbReference type="AlphaFoldDB" id="A0A9W7DDD4"/>
<comment type="caution">
    <text evidence="1">The sequence shown here is derived from an EMBL/GenBank/DDBJ whole genome shotgun (WGS) entry which is preliminary data.</text>
</comment>
<dbReference type="OrthoDB" id="2501249at2759"/>
<dbReference type="GO" id="GO:0006412">
    <property type="term" value="P:translation"/>
    <property type="evidence" value="ECO:0007669"/>
    <property type="project" value="InterPro"/>
</dbReference>
<dbReference type="PANTHER" id="PTHR41237">
    <property type="entry name" value="37S RIBOSOMAL PROTEIN MRP21, MITOCHONDRIAL"/>
    <property type="match status" value="1"/>
</dbReference>
<dbReference type="GO" id="GO:0003735">
    <property type="term" value="F:structural constituent of ribosome"/>
    <property type="evidence" value="ECO:0007669"/>
    <property type="project" value="InterPro"/>
</dbReference>
<proteinExistence type="predicted"/>
<gene>
    <name evidence="1" type="ORF">Amon01_000014300</name>
</gene>
<dbReference type="GO" id="GO:0005840">
    <property type="term" value="C:ribosome"/>
    <property type="evidence" value="ECO:0007669"/>
    <property type="project" value="UniProtKB-KW"/>
</dbReference>
<evidence type="ECO:0000313" key="2">
    <source>
        <dbReference type="Proteomes" id="UP001165063"/>
    </source>
</evidence>
<organism evidence="1 2">
    <name type="scientific">Ambrosiozyma monospora</name>
    <name type="common">Yeast</name>
    <name type="synonym">Endomycopsis monosporus</name>
    <dbReference type="NCBI Taxonomy" id="43982"/>
    <lineage>
        <taxon>Eukaryota</taxon>
        <taxon>Fungi</taxon>
        <taxon>Dikarya</taxon>
        <taxon>Ascomycota</taxon>
        <taxon>Saccharomycotina</taxon>
        <taxon>Pichiomycetes</taxon>
        <taxon>Pichiales</taxon>
        <taxon>Pichiaceae</taxon>
        <taxon>Ambrosiozyma</taxon>
    </lineage>
</organism>
<name>A0A9W7DDD4_AMBMO</name>
<dbReference type="PANTHER" id="PTHR41237:SF1">
    <property type="entry name" value="SMALL RIBOSOMAL SUBUNIT PROTEIN BS21M"/>
    <property type="match status" value="1"/>
</dbReference>
<dbReference type="EMBL" id="BSXU01000044">
    <property type="protein sequence ID" value="GMG19011.1"/>
    <property type="molecule type" value="Genomic_DNA"/>
</dbReference>
<keyword evidence="2" id="KW-1185">Reference proteome</keyword>
<sequence>MFRIIPNSVLKTQRQSVVNVARWNSTTTTPPQTKRDPLSMLLNNVKSGKSQNNFKSDMSSFMGIGVKKSAITPYETACNMPLAGQYAGRTLITSRMTTGMAIARFNTLVKSNRLHEIYNKQRFYTKPCKRLVEKRIANKKKRFDAGIANLFEVVKNAVRKGY</sequence>
<protein>
    <submittedName>
        <fullName evidence="1">Unnamed protein product</fullName>
    </submittedName>
</protein>
<dbReference type="InterPro" id="IPR052837">
    <property type="entry name" value="Mitoribosomal_bS21"/>
</dbReference>
<evidence type="ECO:0000313" key="1">
    <source>
        <dbReference type="EMBL" id="GMG19011.1"/>
    </source>
</evidence>
<accession>A0A9W7DDD4</accession>